<dbReference type="PANTHER" id="PTHR47739">
    <property type="entry name" value="TRNA1(VAL) (ADENINE(37)-N6)-METHYLTRANSFERASE"/>
    <property type="match status" value="1"/>
</dbReference>
<dbReference type="SUPFAM" id="SSF53335">
    <property type="entry name" value="S-adenosyl-L-methionine-dependent methyltransferases"/>
    <property type="match status" value="1"/>
</dbReference>
<comment type="caution">
    <text evidence="2">The sequence shown here is derived from an EMBL/GenBank/DDBJ whole genome shotgun (WGS) entry which is preliminary data.</text>
</comment>
<gene>
    <name evidence="2" type="ORF">JOD45_002708</name>
</gene>
<evidence type="ECO:0000313" key="2">
    <source>
        <dbReference type="EMBL" id="MBM7646480.1"/>
    </source>
</evidence>
<feature type="domain" description="Methyltransferase small" evidence="1">
    <location>
        <begin position="20"/>
        <end position="141"/>
    </location>
</feature>
<dbReference type="PANTHER" id="PTHR47739:SF1">
    <property type="entry name" value="TRNA1(VAL) (ADENINE(37)-N6)-METHYLTRANSFERASE"/>
    <property type="match status" value="1"/>
</dbReference>
<dbReference type="RefSeq" id="WP_205004358.1">
    <property type="nucleotide sequence ID" value="NZ_JAFBER010000021.1"/>
</dbReference>
<dbReference type="InterPro" id="IPR050210">
    <property type="entry name" value="tRNA_Adenine-N(6)_MTase"/>
</dbReference>
<reference evidence="2 3" key="1">
    <citation type="submission" date="2021-01" db="EMBL/GenBank/DDBJ databases">
        <title>Genomic Encyclopedia of Type Strains, Phase IV (KMG-IV): sequencing the most valuable type-strain genomes for metagenomic binning, comparative biology and taxonomic classification.</title>
        <authorList>
            <person name="Goeker M."/>
        </authorList>
    </citation>
    <scope>NUCLEOTIDE SEQUENCE [LARGE SCALE GENOMIC DNA]</scope>
    <source>
        <strain evidence="2 3">DSM 28236</strain>
    </source>
</reference>
<name>A0ABS2Q3G4_9BACL</name>
<dbReference type="Gene3D" id="3.40.50.150">
    <property type="entry name" value="Vaccinia Virus protein VP39"/>
    <property type="match status" value="1"/>
</dbReference>
<dbReference type="EMBL" id="JAFBER010000021">
    <property type="protein sequence ID" value="MBM7646480.1"/>
    <property type="molecule type" value="Genomic_DNA"/>
</dbReference>
<sequence length="245" mass="28084">MVTLGKNERIDDLFDTNLKIIQSPDVFAFSLDAVLLAKFVYVPIQKGSLVDLCTGNGAIPFMLTTRTKGHITGIEIQPRLYEMAKRSAALNGLERQVSFLCDDVKTAPEKLGKHQYDIVTCNPPYFPKHQARDRNLNEHLAIARHEIFITLEDVIAVSSQLLKQKGKAAFVHRPDRLMDIMMYMRKHRLEPKRVQFVYPKKGKEANILLIEGTKDGKEGLKILPPVYVYDEQGHYTEDVLEYERR</sequence>
<evidence type="ECO:0000313" key="3">
    <source>
        <dbReference type="Proteomes" id="UP000808914"/>
    </source>
</evidence>
<accession>A0ABS2Q3G4</accession>
<dbReference type="InterPro" id="IPR007848">
    <property type="entry name" value="Small_mtfrase_dom"/>
</dbReference>
<keyword evidence="3" id="KW-1185">Reference proteome</keyword>
<evidence type="ECO:0000259" key="1">
    <source>
        <dbReference type="Pfam" id="PF05175"/>
    </source>
</evidence>
<dbReference type="Proteomes" id="UP000808914">
    <property type="component" value="Unassembled WGS sequence"/>
</dbReference>
<dbReference type="Pfam" id="PF05175">
    <property type="entry name" value="MTS"/>
    <property type="match status" value="1"/>
</dbReference>
<proteinExistence type="predicted"/>
<dbReference type="InterPro" id="IPR029063">
    <property type="entry name" value="SAM-dependent_MTases_sf"/>
</dbReference>
<organism evidence="2 3">
    <name type="scientific">Scopulibacillus daqui</name>
    <dbReference type="NCBI Taxonomy" id="1469162"/>
    <lineage>
        <taxon>Bacteria</taxon>
        <taxon>Bacillati</taxon>
        <taxon>Bacillota</taxon>
        <taxon>Bacilli</taxon>
        <taxon>Bacillales</taxon>
        <taxon>Sporolactobacillaceae</taxon>
        <taxon>Scopulibacillus</taxon>
    </lineage>
</organism>
<protein>
    <submittedName>
        <fullName evidence="2">tRNA1(Val) A37 N6-methylase TrmN6</fullName>
    </submittedName>
</protein>
<dbReference type="CDD" id="cd02440">
    <property type="entry name" value="AdoMet_MTases"/>
    <property type="match status" value="1"/>
</dbReference>